<protein>
    <submittedName>
        <fullName evidence="1">Uncharacterized protein</fullName>
    </submittedName>
</protein>
<accession>A0A6N2TCC6</accession>
<evidence type="ECO:0000313" key="1">
    <source>
        <dbReference type="EMBL" id="VYT03255.1"/>
    </source>
</evidence>
<gene>
    <name evidence="1" type="ORF">ACLFYP115_01377</name>
</gene>
<proteinExistence type="predicted"/>
<dbReference type="RefSeq" id="WP_006567031.1">
    <property type="nucleotide sequence ID" value="NZ_BAABZP010000002.1"/>
</dbReference>
<reference evidence="1" key="1">
    <citation type="submission" date="2019-11" db="EMBL/GenBank/DDBJ databases">
        <authorList>
            <person name="Feng L."/>
        </authorList>
    </citation>
    <scope>NUCLEOTIDE SEQUENCE</scope>
    <source>
        <strain evidence="1">AcaccaeLFYP115</strain>
    </source>
</reference>
<name>A0A6N2TCC6_9FIRM</name>
<organism evidence="1">
    <name type="scientific">Anaerostipes caccae</name>
    <dbReference type="NCBI Taxonomy" id="105841"/>
    <lineage>
        <taxon>Bacteria</taxon>
        <taxon>Bacillati</taxon>
        <taxon>Bacillota</taxon>
        <taxon>Clostridia</taxon>
        <taxon>Lachnospirales</taxon>
        <taxon>Lachnospiraceae</taxon>
        <taxon>Anaerostipes</taxon>
    </lineage>
</organism>
<dbReference type="EMBL" id="CACRSQ010000003">
    <property type="protein sequence ID" value="VYT03255.1"/>
    <property type="molecule type" value="Genomic_DNA"/>
</dbReference>
<sequence length="146" mass="16875">MQQSEIFIVEDDRDLAEMYSRVLALMRRTYGYSVLKPLCFFDIIIDQFYGRARNSKMKRPPGCICRKSSIYLPITLKVSNHLETGDTVTLKLFGQMSKYRIAGFFEDPFLGSTMTGFKQLFLDRETYEKLSATTKAVNYQSTMVSL</sequence>
<dbReference type="AlphaFoldDB" id="A0A6N2TCC6"/>